<dbReference type="OrthoDB" id="2906425at2759"/>
<gene>
    <name evidence="2" type="ORF">EIP91_006011</name>
</gene>
<name>A0A4R0RL99_9APHY</name>
<dbReference type="InterPro" id="IPR002575">
    <property type="entry name" value="Aminoglycoside_PTrfase"/>
</dbReference>
<dbReference type="EMBL" id="RWJN01000323">
    <property type="protein sequence ID" value="TCD63084.1"/>
    <property type="molecule type" value="Genomic_DNA"/>
</dbReference>
<protein>
    <recommendedName>
        <fullName evidence="1">Aminoglycoside phosphotransferase domain-containing protein</fullName>
    </recommendedName>
</protein>
<dbReference type="InterPro" id="IPR051678">
    <property type="entry name" value="AGP_Transferase"/>
</dbReference>
<dbReference type="Proteomes" id="UP000292702">
    <property type="component" value="Unassembled WGS sequence"/>
</dbReference>
<dbReference type="AlphaFoldDB" id="A0A4R0RL99"/>
<dbReference type="PANTHER" id="PTHR21310">
    <property type="entry name" value="AMINOGLYCOSIDE PHOSPHOTRANSFERASE-RELATED-RELATED"/>
    <property type="match status" value="1"/>
</dbReference>
<dbReference type="InterPro" id="IPR011009">
    <property type="entry name" value="Kinase-like_dom_sf"/>
</dbReference>
<evidence type="ECO:0000259" key="1">
    <source>
        <dbReference type="Pfam" id="PF01636"/>
    </source>
</evidence>
<evidence type="ECO:0000313" key="2">
    <source>
        <dbReference type="EMBL" id="TCD63084.1"/>
    </source>
</evidence>
<comment type="caution">
    <text evidence="2">The sequence shown here is derived from an EMBL/GenBank/DDBJ whole genome shotgun (WGS) entry which is preliminary data.</text>
</comment>
<dbReference type="Pfam" id="PF01636">
    <property type="entry name" value="APH"/>
    <property type="match status" value="1"/>
</dbReference>
<accession>A0A4R0RL99</accession>
<keyword evidence="3" id="KW-1185">Reference proteome</keyword>
<evidence type="ECO:0000313" key="3">
    <source>
        <dbReference type="Proteomes" id="UP000292702"/>
    </source>
</evidence>
<dbReference type="SUPFAM" id="SSF56112">
    <property type="entry name" value="Protein kinase-like (PK-like)"/>
    <property type="match status" value="1"/>
</dbReference>
<reference evidence="2 3" key="1">
    <citation type="submission" date="2018-11" db="EMBL/GenBank/DDBJ databases">
        <title>Genome assembly of Steccherinum ochraceum LE-BIN_3174, the white-rot fungus of the Steccherinaceae family (The Residual Polyporoid clade, Polyporales, Basidiomycota).</title>
        <authorList>
            <person name="Fedorova T.V."/>
            <person name="Glazunova O.A."/>
            <person name="Landesman E.O."/>
            <person name="Moiseenko K.V."/>
            <person name="Psurtseva N.V."/>
            <person name="Savinova O.S."/>
            <person name="Shakhova N.V."/>
            <person name="Tyazhelova T.V."/>
            <person name="Vasina D.V."/>
        </authorList>
    </citation>
    <scope>NUCLEOTIDE SEQUENCE [LARGE SCALE GENOMIC DNA]</scope>
    <source>
        <strain evidence="2 3">LE-BIN_3174</strain>
    </source>
</reference>
<dbReference type="PANTHER" id="PTHR21310:SF55">
    <property type="entry name" value="AMINOGLYCOSIDE PHOSPHOTRANSFERASE DOMAIN-CONTAINING PROTEIN"/>
    <property type="match status" value="1"/>
</dbReference>
<proteinExistence type="predicted"/>
<dbReference type="Gene3D" id="3.90.1200.10">
    <property type="match status" value="1"/>
</dbReference>
<organism evidence="2 3">
    <name type="scientific">Steccherinum ochraceum</name>
    <dbReference type="NCBI Taxonomy" id="92696"/>
    <lineage>
        <taxon>Eukaryota</taxon>
        <taxon>Fungi</taxon>
        <taxon>Dikarya</taxon>
        <taxon>Basidiomycota</taxon>
        <taxon>Agaricomycotina</taxon>
        <taxon>Agaricomycetes</taxon>
        <taxon>Polyporales</taxon>
        <taxon>Steccherinaceae</taxon>
        <taxon>Steccherinum</taxon>
    </lineage>
</organism>
<dbReference type="STRING" id="92696.A0A4R0RL99"/>
<feature type="domain" description="Aminoglycoside phosphotransferase" evidence="1">
    <location>
        <begin position="26"/>
        <end position="247"/>
    </location>
</feature>
<sequence>MSASSPSLPKGSLAEKYLHMPWQPVDAGNRKVFRLERGGLIMKITERLESTEADALRFLNQQLPTLPIPQLISSFVYAGKTHTIMTELKGTRLCDSMLRDKESLQRIFEQIQHCLRQLASVQRPPGDRRVLQSASGDGLLHPCFPDDGLCGPYDTTIDFYKSLFGLPDPHTLSALAGGTDKVEAIIARDCVIWVHRDLRSHNVLVHNGQLSGLIDWEDCGWFPAHWQLWVLRSDGFPPDRAWSEYWRALQFKDDSETAYKTLYDLCRQIRIVPGH</sequence>